<dbReference type="InterPro" id="IPR001214">
    <property type="entry name" value="SET_dom"/>
</dbReference>
<dbReference type="PANTHER" id="PTHR47643:SF2">
    <property type="entry name" value="TPR DOMAIN PROTEIN (AFU_ORTHOLOGUE AFUA_5G12710)"/>
    <property type="match status" value="1"/>
</dbReference>
<dbReference type="PROSITE" id="PS50280">
    <property type="entry name" value="SET"/>
    <property type="match status" value="1"/>
</dbReference>
<feature type="repeat" description="TPR" evidence="3">
    <location>
        <begin position="288"/>
        <end position="321"/>
    </location>
</feature>
<dbReference type="EMBL" id="FJOG01000010">
    <property type="protein sequence ID" value="CZR57619.1"/>
    <property type="molecule type" value="Genomic_DNA"/>
</dbReference>
<dbReference type="InterPro" id="IPR046341">
    <property type="entry name" value="SET_dom_sf"/>
</dbReference>
<sequence>MSSSSMDTVNSCELSPEQHEVIYEDSLGLEGQTPPKQVKEDLLRVHTRNLDLAKKSKYLRKDFVLPAAYSPCTASLDTLQKVCYPYYAVRYNTESNQISLFDLRLGTHHRGCFITARTITSSYLSTSLITILEDDTGTVARLIQAYQLPFTSFTKSSIPINSTIAIKEPCCQFNGKDDWVIRVDHPSDIAVLGGDDEAVAMIVEFADGGKEISAMKWKEAGDRAYLGGKFLSAVECYTQAIDNSASDQAFQKAVLRKRAFANLTAKCFQVAKGDVLASCSDDHEPSDEKAYFCAGRAAYELGLYTESKQHFEKALQLKPSDLKTQKELQRVQTRTLESEQGMYDFASTVNSVKTGQVHLDYADFVSNTKIRESPGKGRGLFATKDIHRGEIVMVERAFCLPDLYTSDQDQGDGELGMWNFNTNSKTRRPAQAPLFIDLLRKVSEDEGEAKRFFDLDGGGYIRTGKEGEVVDGAVVVDSFLVEATRLLNTFSCPRLSLDLLNPKTSFNSSSSALSTGLWVHAAYINHSCTPNAIRSFLGSIMVIRSTRFVSKGEEILHQYRASNAKFLKRKEIFEQNWGFTCSCRLCTAESKSSRERHEERARLVDKLKKEVMRSGGNGTGVSMARIKSVEKLTRKLDMLHEPEIYDGIPRLLLIHPCIWLMERYRERGEWEMIVRYAGDVLRNFGFVGGLINASRLGLNYEKGIMNTEAMRALTAMCEGHRKLGERV</sequence>
<dbReference type="OrthoDB" id="438641at2759"/>
<evidence type="ECO:0000256" key="1">
    <source>
        <dbReference type="ARBA" id="ARBA00022737"/>
    </source>
</evidence>
<evidence type="ECO:0000313" key="5">
    <source>
        <dbReference type="EMBL" id="CZR57619.1"/>
    </source>
</evidence>
<dbReference type="InterPro" id="IPR013105">
    <property type="entry name" value="TPR_2"/>
</dbReference>
<dbReference type="Proteomes" id="UP000184330">
    <property type="component" value="Unassembled WGS sequence"/>
</dbReference>
<dbReference type="InterPro" id="IPR011990">
    <property type="entry name" value="TPR-like_helical_dom_sf"/>
</dbReference>
<dbReference type="PANTHER" id="PTHR47643">
    <property type="entry name" value="TPR DOMAIN PROTEIN (AFU_ORTHOLOGUE AFUA_5G12710)"/>
    <property type="match status" value="1"/>
</dbReference>
<dbReference type="InterPro" id="IPR019734">
    <property type="entry name" value="TPR_rpt"/>
</dbReference>
<dbReference type="PROSITE" id="PS50005">
    <property type="entry name" value="TPR"/>
    <property type="match status" value="1"/>
</dbReference>
<keyword evidence="6" id="KW-1185">Reference proteome</keyword>
<dbReference type="Pfam" id="PF00856">
    <property type="entry name" value="SET"/>
    <property type="match status" value="1"/>
</dbReference>
<proteinExistence type="predicted"/>
<dbReference type="AlphaFoldDB" id="A0A1L7WXW6"/>
<keyword evidence="1" id="KW-0677">Repeat</keyword>
<dbReference type="Gene3D" id="2.170.270.10">
    <property type="entry name" value="SET domain"/>
    <property type="match status" value="2"/>
</dbReference>
<dbReference type="InterPro" id="IPR053209">
    <property type="entry name" value="Gramillin-biosynth_MTr"/>
</dbReference>
<dbReference type="STRING" id="576137.A0A1L7WXW6"/>
<accession>A0A1L7WXW6</accession>
<name>A0A1L7WXW6_9HELO</name>
<organism evidence="5 6">
    <name type="scientific">Phialocephala subalpina</name>
    <dbReference type="NCBI Taxonomy" id="576137"/>
    <lineage>
        <taxon>Eukaryota</taxon>
        <taxon>Fungi</taxon>
        <taxon>Dikarya</taxon>
        <taxon>Ascomycota</taxon>
        <taxon>Pezizomycotina</taxon>
        <taxon>Leotiomycetes</taxon>
        <taxon>Helotiales</taxon>
        <taxon>Mollisiaceae</taxon>
        <taxon>Phialocephala</taxon>
        <taxon>Phialocephala fortinii species complex</taxon>
    </lineage>
</organism>
<dbReference type="SMART" id="SM00317">
    <property type="entry name" value="SET"/>
    <property type="match status" value="1"/>
</dbReference>
<evidence type="ECO:0000259" key="4">
    <source>
        <dbReference type="PROSITE" id="PS50280"/>
    </source>
</evidence>
<reference evidence="5 6" key="1">
    <citation type="submission" date="2016-03" db="EMBL/GenBank/DDBJ databases">
        <authorList>
            <person name="Ploux O."/>
        </authorList>
    </citation>
    <scope>NUCLEOTIDE SEQUENCE [LARGE SCALE GENOMIC DNA]</scope>
    <source>
        <strain evidence="5 6">UAMH 11012</strain>
    </source>
</reference>
<keyword evidence="2 3" id="KW-0802">TPR repeat</keyword>
<dbReference type="SMART" id="SM00028">
    <property type="entry name" value="TPR"/>
    <property type="match status" value="2"/>
</dbReference>
<dbReference type="Pfam" id="PF07719">
    <property type="entry name" value="TPR_2"/>
    <property type="match status" value="1"/>
</dbReference>
<dbReference type="SUPFAM" id="SSF48452">
    <property type="entry name" value="TPR-like"/>
    <property type="match status" value="1"/>
</dbReference>
<evidence type="ECO:0000313" key="6">
    <source>
        <dbReference type="Proteomes" id="UP000184330"/>
    </source>
</evidence>
<evidence type="ECO:0000256" key="3">
    <source>
        <dbReference type="PROSITE-ProRule" id="PRU00339"/>
    </source>
</evidence>
<protein>
    <recommendedName>
        <fullName evidence="4">SET domain-containing protein</fullName>
    </recommendedName>
</protein>
<gene>
    <name evidence="5" type="ORF">PAC_07508</name>
</gene>
<evidence type="ECO:0000256" key="2">
    <source>
        <dbReference type="ARBA" id="ARBA00022803"/>
    </source>
</evidence>
<feature type="domain" description="SET" evidence="4">
    <location>
        <begin position="366"/>
        <end position="560"/>
    </location>
</feature>
<dbReference type="Gene3D" id="1.25.40.10">
    <property type="entry name" value="Tetratricopeptide repeat domain"/>
    <property type="match status" value="1"/>
</dbReference>
<dbReference type="SUPFAM" id="SSF82199">
    <property type="entry name" value="SET domain"/>
    <property type="match status" value="1"/>
</dbReference>